<dbReference type="AlphaFoldDB" id="A0A8J3WK54"/>
<keyword evidence="1" id="KW-0560">Oxidoreductase</keyword>
<feature type="domain" description="FAD-binding" evidence="4">
    <location>
        <begin position="286"/>
        <end position="356"/>
    </location>
</feature>
<dbReference type="PRINTS" id="PR00420">
    <property type="entry name" value="RNGMNOXGNASE"/>
</dbReference>
<dbReference type="GO" id="GO:0004497">
    <property type="term" value="F:monooxygenase activity"/>
    <property type="evidence" value="ECO:0007669"/>
    <property type="project" value="UniProtKB-KW"/>
</dbReference>
<organism evidence="5 6">
    <name type="scientific">Planobispora siamensis</name>
    <dbReference type="NCBI Taxonomy" id="936338"/>
    <lineage>
        <taxon>Bacteria</taxon>
        <taxon>Bacillati</taxon>
        <taxon>Actinomycetota</taxon>
        <taxon>Actinomycetes</taxon>
        <taxon>Streptosporangiales</taxon>
        <taxon>Streptosporangiaceae</taxon>
        <taxon>Planobispora</taxon>
    </lineage>
</organism>
<dbReference type="InterPro" id="IPR050493">
    <property type="entry name" value="FAD-dep_Monooxygenase_BioMet"/>
</dbReference>
<evidence type="ECO:0000313" key="6">
    <source>
        <dbReference type="Proteomes" id="UP000619788"/>
    </source>
</evidence>
<dbReference type="SUPFAM" id="SSF51905">
    <property type="entry name" value="FAD/NAD(P)-binding domain"/>
    <property type="match status" value="1"/>
</dbReference>
<name>A0A8J3WK54_9ACTN</name>
<dbReference type="Pfam" id="PF01494">
    <property type="entry name" value="FAD_binding_3"/>
    <property type="match status" value="2"/>
</dbReference>
<dbReference type="EMBL" id="BOOJ01000026">
    <property type="protein sequence ID" value="GIH92255.1"/>
    <property type="molecule type" value="Genomic_DNA"/>
</dbReference>
<dbReference type="RefSeq" id="WP_204064495.1">
    <property type="nucleotide sequence ID" value="NZ_BOOJ01000026.1"/>
</dbReference>
<proteinExistence type="predicted"/>
<dbReference type="InterPro" id="IPR002938">
    <property type="entry name" value="FAD-bd"/>
</dbReference>
<dbReference type="PANTHER" id="PTHR13789:SF309">
    <property type="entry name" value="PUTATIVE (AFU_ORTHOLOGUE AFUA_6G14510)-RELATED"/>
    <property type="match status" value="1"/>
</dbReference>
<evidence type="ECO:0000259" key="4">
    <source>
        <dbReference type="Pfam" id="PF01494"/>
    </source>
</evidence>
<dbReference type="Proteomes" id="UP000619788">
    <property type="component" value="Unassembled WGS sequence"/>
</dbReference>
<evidence type="ECO:0000256" key="3">
    <source>
        <dbReference type="SAM" id="MobiDB-lite"/>
    </source>
</evidence>
<feature type="domain" description="FAD-binding" evidence="4">
    <location>
        <begin position="3"/>
        <end position="186"/>
    </location>
</feature>
<gene>
    <name evidence="5" type="ORF">Psi01_28850</name>
</gene>
<protein>
    <submittedName>
        <fullName evidence="5">Monooxygenase</fullName>
    </submittedName>
</protein>
<comment type="caution">
    <text evidence="5">The sequence shown here is derived from an EMBL/GenBank/DDBJ whole genome shotgun (WGS) entry which is preliminary data.</text>
</comment>
<evidence type="ECO:0000256" key="1">
    <source>
        <dbReference type="ARBA" id="ARBA00023002"/>
    </source>
</evidence>
<dbReference type="Gene3D" id="3.50.50.60">
    <property type="entry name" value="FAD/NAD(P)-binding domain"/>
    <property type="match status" value="1"/>
</dbReference>
<keyword evidence="6" id="KW-1185">Reference proteome</keyword>
<dbReference type="InterPro" id="IPR036188">
    <property type="entry name" value="FAD/NAD-bd_sf"/>
</dbReference>
<accession>A0A8J3WK54</accession>
<reference evidence="5 6" key="1">
    <citation type="submission" date="2021-01" db="EMBL/GenBank/DDBJ databases">
        <title>Whole genome shotgun sequence of Planobispora siamensis NBRC 107568.</title>
        <authorList>
            <person name="Komaki H."/>
            <person name="Tamura T."/>
        </authorList>
    </citation>
    <scope>NUCLEOTIDE SEQUENCE [LARGE SCALE GENOMIC DNA]</scope>
    <source>
        <strain evidence="5 6">NBRC 107568</strain>
    </source>
</reference>
<evidence type="ECO:0000313" key="5">
    <source>
        <dbReference type="EMBL" id="GIH92255.1"/>
    </source>
</evidence>
<dbReference type="GO" id="GO:0071949">
    <property type="term" value="F:FAD binding"/>
    <property type="evidence" value="ECO:0007669"/>
    <property type="project" value="InterPro"/>
</dbReference>
<dbReference type="PANTHER" id="PTHR13789">
    <property type="entry name" value="MONOOXYGENASE"/>
    <property type="match status" value="1"/>
</dbReference>
<feature type="region of interest" description="Disordered" evidence="3">
    <location>
        <begin position="130"/>
        <end position="156"/>
    </location>
</feature>
<sequence>MAHAVVIGAGIGGLTAAVALQRRGWDVTVLERAASLEPVGSGLAVAANALKALDTIDAGDEIRKLSAVQGDGGVRSAGGRWLARTSAEAVSAQYGDSVVLLRRAQLVDALVARLTPGTVRLNTTVTAVDPDTGRVTATTGAGENPDRRAAPAEQGEAAGEIEADLVVAADGIHSPVRNALFPEHPGPVYSGTTSWRVLVPAEGVPGQASESWGAGRVFGVMPLAGGTTYCYATDVVPAGGGGGDQLAELRRLFGGWHDPIPALLAAAEPGNVLRNDVYHLAAPLPAMHRGRVALLGDAAHAMTPNLGQGACQAIEDAVVLAYVAGPGGGPAADVASRLPDYTAARLERTWKIVTRSSSINRATKIRNPLAVRLRDTATALVSRLVPGAMSGAGEEIFGWRPPTA</sequence>
<evidence type="ECO:0000256" key="2">
    <source>
        <dbReference type="ARBA" id="ARBA00023033"/>
    </source>
</evidence>
<keyword evidence="2 5" id="KW-0503">Monooxygenase</keyword>